<dbReference type="Pfam" id="PF00072">
    <property type="entry name" value="Response_reg"/>
    <property type="match status" value="1"/>
</dbReference>
<dbReference type="PROSITE" id="PS50113">
    <property type="entry name" value="PAC"/>
    <property type="match status" value="2"/>
</dbReference>
<protein>
    <recommendedName>
        <fullName evidence="2">histidine kinase</fullName>
        <ecNumber evidence="2">2.7.13.3</ecNumber>
    </recommendedName>
</protein>
<accession>A0ABR7JAK3</accession>
<dbReference type="SUPFAM" id="SSF55785">
    <property type="entry name" value="PYP-like sensor domain (PAS domain)"/>
    <property type="match status" value="3"/>
</dbReference>
<keyword evidence="3 7" id="KW-0597">Phosphoprotein</keyword>
<dbReference type="PROSITE" id="PS50112">
    <property type="entry name" value="PAS"/>
    <property type="match status" value="3"/>
</dbReference>
<dbReference type="SMART" id="SM00086">
    <property type="entry name" value="PAC"/>
    <property type="match status" value="3"/>
</dbReference>
<dbReference type="SUPFAM" id="SSF52172">
    <property type="entry name" value="CheY-like"/>
    <property type="match status" value="1"/>
</dbReference>
<dbReference type="InterPro" id="IPR003594">
    <property type="entry name" value="HATPase_dom"/>
</dbReference>
<dbReference type="InterPro" id="IPR036097">
    <property type="entry name" value="HisK_dim/P_sf"/>
</dbReference>
<keyword evidence="5" id="KW-0418">Kinase</keyword>
<dbReference type="CDD" id="cd17546">
    <property type="entry name" value="REC_hyHK_CKI1_RcsC-like"/>
    <property type="match status" value="1"/>
</dbReference>
<dbReference type="SMART" id="SM00091">
    <property type="entry name" value="PAS"/>
    <property type="match status" value="3"/>
</dbReference>
<dbReference type="Gene3D" id="3.30.450.20">
    <property type="entry name" value="PAS domain"/>
    <property type="match status" value="3"/>
</dbReference>
<dbReference type="SMART" id="SM00448">
    <property type="entry name" value="REC"/>
    <property type="match status" value="1"/>
</dbReference>
<feature type="domain" description="PAS" evidence="11">
    <location>
        <begin position="835"/>
        <end position="911"/>
    </location>
</feature>
<evidence type="ECO:0000256" key="6">
    <source>
        <dbReference type="ARBA" id="ARBA00023012"/>
    </source>
</evidence>
<dbReference type="Gene3D" id="1.10.287.130">
    <property type="match status" value="1"/>
</dbReference>
<evidence type="ECO:0000256" key="8">
    <source>
        <dbReference type="SAM" id="Phobius"/>
    </source>
</evidence>
<evidence type="ECO:0000256" key="7">
    <source>
        <dbReference type="PROSITE-ProRule" id="PRU00169"/>
    </source>
</evidence>
<dbReference type="Pfam" id="PF08447">
    <property type="entry name" value="PAS_3"/>
    <property type="match status" value="1"/>
</dbReference>
<evidence type="ECO:0000259" key="11">
    <source>
        <dbReference type="PROSITE" id="PS50112"/>
    </source>
</evidence>
<dbReference type="CDD" id="cd16922">
    <property type="entry name" value="HATPase_EvgS-ArcB-TorS-like"/>
    <property type="match status" value="1"/>
</dbReference>
<feature type="domain" description="PAS" evidence="11">
    <location>
        <begin position="249"/>
        <end position="286"/>
    </location>
</feature>
<dbReference type="PROSITE" id="PS50110">
    <property type="entry name" value="RESPONSE_REGULATORY"/>
    <property type="match status" value="1"/>
</dbReference>
<dbReference type="Pfam" id="PF01590">
    <property type="entry name" value="GAF"/>
    <property type="match status" value="2"/>
</dbReference>
<evidence type="ECO:0000256" key="3">
    <source>
        <dbReference type="ARBA" id="ARBA00022553"/>
    </source>
</evidence>
<dbReference type="InterPro" id="IPR029016">
    <property type="entry name" value="GAF-like_dom_sf"/>
</dbReference>
<dbReference type="InterPro" id="IPR005467">
    <property type="entry name" value="His_kinase_dom"/>
</dbReference>
<sequence length="1354" mass="156542">MELYFIIFQNHIATSLGFDNDYIPAFISSQQLVDSLTFNKNLFRTFLPIIYIFIFSLIFKFFKINYNIKNNLVSNFTKEKSSSKEFQLYFLFTGLILLTLEITFEAFKLRPKSLFIPNTVIAVLLITIYFISLKSKLVFENIQKIFKIFFVTAFLYVCRNLIASEKDGIPVIAFLLFIFFSFNVLKPRKFYNFYIAFIAVFLLVVHTLRLIPIDTIAILINYSLIVICINYIRHLTVVATNDKFLFNNQIINKGNSLIIAINKKNEIVFCSETIKSLLGYTVEEALCDGYWTLTETSANNTIDDIDNANSAAIQITKVKCKNGDYKFIQWNDKKFSEDLLIGIGQDVTEHVKTQKRYENLVESAYDLIYELNHDGNFTFINKNSEIITGYSLEELYQIKFVQLIQSPYKATVFEFYFRPSKEFENFPILEFPILTKQGEEVWLSQKVTILRDEKQEITGYSIIARDITILKKIEKEKADRQLKNLNFSEVLKSFTEKSYSNSESIEDKLKIILQLTSKTIGVCRASYWEYDPEKITCVYLYEFSNEKFSFSTGIQLSRKSYPIYFSTIENKTQVVASNVYTNNICVELCKDYIADNNIKSLLDTPVFLNGVLKGIICFETTQIVKHWDNEDINFARSVSDIIAIGFESKMRLDIQEKLTYKSELLAAMTLCTEKFLNNKDIGNMFSDVLIIMGNATKSHRAYYYENNPKEKTISQKYRWIKDELTLAKNNPLLQHLPYPFFEELLHPLLDNKIYSACVSRIVNKSLRDKLINVEVKSLILFPIFVKDRFHGFLGFDDTNEERVWNEDEVNILQTLARNISASIEQIDSETIIYESEEKFRLLASNIPGTVYLAENDQTYTKIYLNDEIEKLTGYDKNLFLSNKLLFTDLIHPDDAAQTMSEIKANLLLNQGFHLTFRIIRKDQKIVWVEEFADVIIKNKKIAYIEGIMFDITQRKEADEAIKGRDYAEAANRAKSEFLANMSHEIRTPLNGIIGFTDLLMKTKLEAIQQKHMNTVNQSAHTLLEIINDILDFSKIEAGKLDLFIEKHHVRELLKEITDLILYEANQKNLKLELNIQQNIPFYFWTDTVRLKQILINLLANAVKFTEKGSIQLNVTLVKQISLNKTRIRFSVIDSGIGIQEKNKTKIFKAFSQEDSSTTKKFGGTGLGLTISNKLLGLMKSRLQLESQVGIGSEFYFDLDLKTTNEMDFNLSLFEKNNTSDNLLLFQTNEQLHNLKVMLVEDNKINMLLLKTIINNLLVNPTIYEIPDGLAAVNEFETINPDIIFMDIQMPKMNGYQATAEIRKTILGKMTPIIAITAGTEKEEKNKCLEIGMNDYISKPIIKGAIEETFLKWML</sequence>
<gene>
    <name evidence="13" type="ORF">H8R23_14210</name>
</gene>
<dbReference type="PANTHER" id="PTHR45339">
    <property type="entry name" value="HYBRID SIGNAL TRANSDUCTION HISTIDINE KINASE J"/>
    <property type="match status" value="1"/>
</dbReference>
<dbReference type="InterPro" id="IPR035965">
    <property type="entry name" value="PAS-like_dom_sf"/>
</dbReference>
<dbReference type="CDD" id="cd00082">
    <property type="entry name" value="HisKA"/>
    <property type="match status" value="1"/>
</dbReference>
<dbReference type="InterPro" id="IPR001610">
    <property type="entry name" value="PAC"/>
</dbReference>
<dbReference type="InterPro" id="IPR013767">
    <property type="entry name" value="PAS_fold"/>
</dbReference>
<dbReference type="InterPro" id="IPR003661">
    <property type="entry name" value="HisK_dim/P_dom"/>
</dbReference>
<dbReference type="InterPro" id="IPR003018">
    <property type="entry name" value="GAF"/>
</dbReference>
<keyword evidence="8" id="KW-0812">Transmembrane</keyword>
<reference evidence="13 14" key="1">
    <citation type="submission" date="2020-08" db="EMBL/GenBank/DDBJ databases">
        <title>Description of novel Flavobacterium F-380 isolate.</title>
        <authorList>
            <person name="Saticioglu I.B."/>
            <person name="Duman M."/>
            <person name="Altun S."/>
        </authorList>
    </citation>
    <scope>NUCLEOTIDE SEQUENCE [LARGE SCALE GENOMIC DNA]</scope>
    <source>
        <strain evidence="13 14">F-380</strain>
    </source>
</reference>
<dbReference type="RefSeq" id="WP_187011056.1">
    <property type="nucleotide sequence ID" value="NZ_JACRUI010000005.1"/>
</dbReference>
<feature type="transmembrane region" description="Helical" evidence="8">
    <location>
        <begin position="145"/>
        <end position="162"/>
    </location>
</feature>
<proteinExistence type="predicted"/>
<dbReference type="InterPro" id="IPR000014">
    <property type="entry name" value="PAS"/>
</dbReference>
<dbReference type="SUPFAM" id="SSF47384">
    <property type="entry name" value="Homodimeric domain of signal transducing histidine kinase"/>
    <property type="match status" value="1"/>
</dbReference>
<dbReference type="InterPro" id="IPR001789">
    <property type="entry name" value="Sig_transdc_resp-reg_receiver"/>
</dbReference>
<dbReference type="Proteomes" id="UP000629963">
    <property type="component" value="Unassembled WGS sequence"/>
</dbReference>
<dbReference type="Gene3D" id="3.30.565.10">
    <property type="entry name" value="Histidine kinase-like ATPase, C-terminal domain"/>
    <property type="match status" value="1"/>
</dbReference>
<evidence type="ECO:0000313" key="14">
    <source>
        <dbReference type="Proteomes" id="UP000629963"/>
    </source>
</evidence>
<dbReference type="Pfam" id="PF00989">
    <property type="entry name" value="PAS"/>
    <property type="match status" value="1"/>
</dbReference>
<dbReference type="Gene3D" id="3.30.450.40">
    <property type="match status" value="2"/>
</dbReference>
<dbReference type="Pfam" id="PF02518">
    <property type="entry name" value="HATPase_c"/>
    <property type="match status" value="1"/>
</dbReference>
<dbReference type="InterPro" id="IPR011006">
    <property type="entry name" value="CheY-like_superfamily"/>
</dbReference>
<dbReference type="PROSITE" id="PS50109">
    <property type="entry name" value="HIS_KIN"/>
    <property type="match status" value="1"/>
</dbReference>
<dbReference type="PRINTS" id="PR00344">
    <property type="entry name" value="BCTRLSENSOR"/>
</dbReference>
<evidence type="ECO:0000256" key="5">
    <source>
        <dbReference type="ARBA" id="ARBA00022777"/>
    </source>
</evidence>
<evidence type="ECO:0000259" key="10">
    <source>
        <dbReference type="PROSITE" id="PS50110"/>
    </source>
</evidence>
<evidence type="ECO:0000256" key="1">
    <source>
        <dbReference type="ARBA" id="ARBA00000085"/>
    </source>
</evidence>
<dbReference type="NCBIfam" id="TIGR00229">
    <property type="entry name" value="sensory_box"/>
    <property type="match status" value="2"/>
</dbReference>
<evidence type="ECO:0000256" key="4">
    <source>
        <dbReference type="ARBA" id="ARBA00022679"/>
    </source>
</evidence>
<evidence type="ECO:0000256" key="2">
    <source>
        <dbReference type="ARBA" id="ARBA00012438"/>
    </source>
</evidence>
<dbReference type="InterPro" id="IPR013655">
    <property type="entry name" value="PAS_fold_3"/>
</dbReference>
<feature type="transmembrane region" description="Helical" evidence="8">
    <location>
        <begin position="42"/>
        <end position="62"/>
    </location>
</feature>
<feature type="transmembrane region" description="Helical" evidence="8">
    <location>
        <begin position="113"/>
        <end position="133"/>
    </location>
</feature>
<dbReference type="EMBL" id="JACRUJ010000005">
    <property type="protein sequence ID" value="MBC5842563.1"/>
    <property type="molecule type" value="Genomic_DNA"/>
</dbReference>
<feature type="modified residue" description="4-aspartylphosphate" evidence="7">
    <location>
        <position position="1286"/>
    </location>
</feature>
<dbReference type="PANTHER" id="PTHR45339:SF1">
    <property type="entry name" value="HYBRID SIGNAL TRANSDUCTION HISTIDINE KINASE J"/>
    <property type="match status" value="1"/>
</dbReference>
<dbReference type="Pfam" id="PF00512">
    <property type="entry name" value="HisKA"/>
    <property type="match status" value="1"/>
</dbReference>
<keyword evidence="8" id="KW-1133">Transmembrane helix</keyword>
<feature type="transmembrane region" description="Helical" evidence="8">
    <location>
        <begin position="88"/>
        <end position="107"/>
    </location>
</feature>
<keyword evidence="8" id="KW-0472">Membrane</keyword>
<evidence type="ECO:0000259" key="12">
    <source>
        <dbReference type="PROSITE" id="PS50113"/>
    </source>
</evidence>
<keyword evidence="14" id="KW-1185">Reference proteome</keyword>
<dbReference type="EC" id="2.7.13.3" evidence="2"/>
<dbReference type="SMART" id="SM00065">
    <property type="entry name" value="GAF"/>
    <property type="match status" value="2"/>
</dbReference>
<organism evidence="13 14">
    <name type="scientific">Flavobacterium kayseriense</name>
    <dbReference type="NCBI Taxonomy" id="2764714"/>
    <lineage>
        <taxon>Bacteria</taxon>
        <taxon>Pseudomonadati</taxon>
        <taxon>Bacteroidota</taxon>
        <taxon>Flavobacteriia</taxon>
        <taxon>Flavobacteriales</taxon>
        <taxon>Flavobacteriaceae</taxon>
        <taxon>Flavobacterium</taxon>
    </lineage>
</organism>
<keyword evidence="6" id="KW-0902">Two-component regulatory system</keyword>
<feature type="domain" description="PAS" evidence="11">
    <location>
        <begin position="353"/>
        <end position="395"/>
    </location>
</feature>
<feature type="transmembrane region" description="Helical" evidence="8">
    <location>
        <begin position="192"/>
        <end position="211"/>
    </location>
</feature>
<dbReference type="InterPro" id="IPR004358">
    <property type="entry name" value="Sig_transdc_His_kin-like_C"/>
</dbReference>
<dbReference type="SMART" id="SM00387">
    <property type="entry name" value="HATPase_c"/>
    <property type="match status" value="1"/>
</dbReference>
<evidence type="ECO:0000313" key="13">
    <source>
        <dbReference type="EMBL" id="MBC5842563.1"/>
    </source>
</evidence>
<name>A0ABR7JAK3_9FLAO</name>
<feature type="domain" description="PAC" evidence="12">
    <location>
        <begin position="912"/>
        <end position="963"/>
    </location>
</feature>
<dbReference type="SUPFAM" id="SSF55874">
    <property type="entry name" value="ATPase domain of HSP90 chaperone/DNA topoisomerase II/histidine kinase"/>
    <property type="match status" value="1"/>
</dbReference>
<feature type="domain" description="Response regulatory" evidence="10">
    <location>
        <begin position="1235"/>
        <end position="1353"/>
    </location>
</feature>
<comment type="caution">
    <text evidence="13">The sequence shown here is derived from an EMBL/GenBank/DDBJ whole genome shotgun (WGS) entry which is preliminary data.</text>
</comment>
<dbReference type="SUPFAM" id="SSF55781">
    <property type="entry name" value="GAF domain-like"/>
    <property type="match status" value="2"/>
</dbReference>
<feature type="domain" description="Histidine kinase" evidence="9">
    <location>
        <begin position="980"/>
        <end position="1202"/>
    </location>
</feature>
<dbReference type="SMART" id="SM00388">
    <property type="entry name" value="HisKA"/>
    <property type="match status" value="1"/>
</dbReference>
<feature type="transmembrane region" description="Helical" evidence="8">
    <location>
        <begin position="168"/>
        <end position="185"/>
    </location>
</feature>
<dbReference type="CDD" id="cd00130">
    <property type="entry name" value="PAS"/>
    <property type="match status" value="2"/>
</dbReference>
<evidence type="ECO:0000259" key="9">
    <source>
        <dbReference type="PROSITE" id="PS50109"/>
    </source>
</evidence>
<dbReference type="InterPro" id="IPR000700">
    <property type="entry name" value="PAS-assoc_C"/>
</dbReference>
<dbReference type="Pfam" id="PF13426">
    <property type="entry name" value="PAS_9"/>
    <property type="match status" value="1"/>
</dbReference>
<keyword evidence="4" id="KW-0808">Transferase</keyword>
<feature type="domain" description="PAC" evidence="12">
    <location>
        <begin position="427"/>
        <end position="479"/>
    </location>
</feature>
<dbReference type="Gene3D" id="3.40.50.2300">
    <property type="match status" value="1"/>
</dbReference>
<dbReference type="InterPro" id="IPR036890">
    <property type="entry name" value="HATPase_C_sf"/>
</dbReference>
<comment type="catalytic activity">
    <reaction evidence="1">
        <text>ATP + protein L-histidine = ADP + protein N-phospho-L-histidine.</text>
        <dbReference type="EC" id="2.7.13.3"/>
    </reaction>
</comment>